<organism evidence="4 5">
    <name type="scientific">Micromonospora lutea</name>
    <dbReference type="NCBI Taxonomy" id="419825"/>
    <lineage>
        <taxon>Bacteria</taxon>
        <taxon>Bacillati</taxon>
        <taxon>Actinomycetota</taxon>
        <taxon>Actinomycetes</taxon>
        <taxon>Micromonosporales</taxon>
        <taxon>Micromonosporaceae</taxon>
        <taxon>Micromonospora</taxon>
    </lineage>
</organism>
<feature type="chain" id="PRO_5046850114" evidence="2">
    <location>
        <begin position="24"/>
        <end position="280"/>
    </location>
</feature>
<evidence type="ECO:0000313" key="5">
    <source>
        <dbReference type="Proteomes" id="UP000643165"/>
    </source>
</evidence>
<accession>A0ABQ4J1P8</accession>
<keyword evidence="5" id="KW-1185">Reference proteome</keyword>
<evidence type="ECO:0000256" key="2">
    <source>
        <dbReference type="SAM" id="SignalP"/>
    </source>
</evidence>
<comment type="caution">
    <text evidence="4">The sequence shown here is derived from an EMBL/GenBank/DDBJ whole genome shotgun (WGS) entry which is preliminary data.</text>
</comment>
<evidence type="ECO:0000313" key="4">
    <source>
        <dbReference type="EMBL" id="GIJ23943.1"/>
    </source>
</evidence>
<proteinExistence type="predicted"/>
<dbReference type="Proteomes" id="UP000643165">
    <property type="component" value="Unassembled WGS sequence"/>
</dbReference>
<dbReference type="Pfam" id="PF00497">
    <property type="entry name" value="SBP_bac_3"/>
    <property type="match status" value="1"/>
</dbReference>
<feature type="domain" description="Solute-binding protein family 3/N-terminal" evidence="3">
    <location>
        <begin position="50"/>
        <end position="279"/>
    </location>
</feature>
<dbReference type="SUPFAM" id="SSF53850">
    <property type="entry name" value="Periplasmic binding protein-like II"/>
    <property type="match status" value="1"/>
</dbReference>
<dbReference type="EMBL" id="BOPB01000029">
    <property type="protein sequence ID" value="GIJ23943.1"/>
    <property type="molecule type" value="Genomic_DNA"/>
</dbReference>
<dbReference type="PROSITE" id="PS51257">
    <property type="entry name" value="PROKAR_LIPOPROTEIN"/>
    <property type="match status" value="1"/>
</dbReference>
<reference evidence="4 5" key="1">
    <citation type="submission" date="2021-01" db="EMBL/GenBank/DDBJ databases">
        <title>Whole genome shotgun sequence of Verrucosispora lutea NBRC 106530.</title>
        <authorList>
            <person name="Komaki H."/>
            <person name="Tamura T."/>
        </authorList>
    </citation>
    <scope>NUCLEOTIDE SEQUENCE [LARGE SCALE GENOMIC DNA]</scope>
    <source>
        <strain evidence="4 5">NBRC 106530</strain>
    </source>
</reference>
<dbReference type="PANTHER" id="PTHR35936">
    <property type="entry name" value="MEMBRANE-BOUND LYTIC MUREIN TRANSGLYCOSYLASE F"/>
    <property type="match status" value="1"/>
</dbReference>
<dbReference type="PANTHER" id="PTHR35936:SF19">
    <property type="entry name" value="AMINO-ACID-BINDING PROTEIN YXEM-RELATED"/>
    <property type="match status" value="1"/>
</dbReference>
<keyword evidence="1 2" id="KW-0732">Signal</keyword>
<evidence type="ECO:0000259" key="3">
    <source>
        <dbReference type="SMART" id="SM00062"/>
    </source>
</evidence>
<name>A0ABQ4J1P8_9ACTN</name>
<protein>
    <submittedName>
        <fullName evidence="4">Amino acid ABC transporter substrate-binding protein</fullName>
    </submittedName>
</protein>
<dbReference type="InterPro" id="IPR001638">
    <property type="entry name" value="Solute-binding_3/MltF_N"/>
</dbReference>
<gene>
    <name evidence="4" type="ORF">Vlu01_45670</name>
</gene>
<dbReference type="SMART" id="SM00062">
    <property type="entry name" value="PBPb"/>
    <property type="match status" value="1"/>
</dbReference>
<feature type="signal peptide" evidence="2">
    <location>
        <begin position="1"/>
        <end position="23"/>
    </location>
</feature>
<sequence length="280" mass="29691">MKPVPAAQRSVVAMVVFLTSACASTPGPQPSPTLSADCRTESLQTITPGRITWAARDPGHAPWTIDDPADGRGYEAAVAAAVSRHLGFPRDRTQWVQATKNTLLQPGPKDFDLGFDQVPVTPQREPNAQFSSPYYDVRQAVIARDDNLDVRSVTTAADLASVRLGAPAGSAALASIAESIRPAAPPTIFHSSDDAKNALLAGSIEALVVDLPTAFYLTTVELTGTRVVGALPQTTPDPERFGFVLPADSPLGPCVATAISDLRRDGTLRQLEETWLGRSL</sequence>
<evidence type="ECO:0000256" key="1">
    <source>
        <dbReference type="ARBA" id="ARBA00022729"/>
    </source>
</evidence>
<dbReference type="Gene3D" id="3.40.190.10">
    <property type="entry name" value="Periplasmic binding protein-like II"/>
    <property type="match status" value="2"/>
</dbReference>
<dbReference type="CDD" id="cd13530">
    <property type="entry name" value="PBP2_peptides_like"/>
    <property type="match status" value="1"/>
</dbReference>